<dbReference type="PANTHER" id="PTHR40260:SF2">
    <property type="entry name" value="BLR8190 PROTEIN"/>
    <property type="match status" value="1"/>
</dbReference>
<dbReference type="NCBIfam" id="TIGR02118">
    <property type="entry name" value="EthD family reductase"/>
    <property type="match status" value="1"/>
</dbReference>
<evidence type="ECO:0000313" key="3">
    <source>
        <dbReference type="Proteomes" id="UP000831775"/>
    </source>
</evidence>
<evidence type="ECO:0000259" key="1">
    <source>
        <dbReference type="PROSITE" id="PS51502"/>
    </source>
</evidence>
<gene>
    <name evidence="2" type="ORF">MUN76_10375</name>
</gene>
<dbReference type="EMBL" id="CP095043">
    <property type="protein sequence ID" value="UOQ59457.1"/>
    <property type="molecule type" value="Genomic_DNA"/>
</dbReference>
<dbReference type="InterPro" id="IPR013097">
    <property type="entry name" value="Dabb"/>
</dbReference>
<dbReference type="InterPro" id="IPR011008">
    <property type="entry name" value="Dimeric_a/b-barrel"/>
</dbReference>
<proteinExistence type="predicted"/>
<protein>
    <submittedName>
        <fullName evidence="2">EthD family reductase</fullName>
    </submittedName>
</protein>
<dbReference type="Proteomes" id="UP000831775">
    <property type="component" value="Chromosome"/>
</dbReference>
<organism evidence="2 3">
    <name type="scientific">Leucobacter rhizosphaerae</name>
    <dbReference type="NCBI Taxonomy" id="2932245"/>
    <lineage>
        <taxon>Bacteria</taxon>
        <taxon>Bacillati</taxon>
        <taxon>Actinomycetota</taxon>
        <taxon>Actinomycetes</taxon>
        <taxon>Micrococcales</taxon>
        <taxon>Microbacteriaceae</taxon>
        <taxon>Leucobacter</taxon>
    </lineage>
</organism>
<dbReference type="Pfam" id="PF07110">
    <property type="entry name" value="EthD"/>
    <property type="match status" value="1"/>
</dbReference>
<accession>A0ABY4FT70</accession>
<evidence type="ECO:0000313" key="2">
    <source>
        <dbReference type="EMBL" id="UOQ59457.1"/>
    </source>
</evidence>
<keyword evidence="3" id="KW-1185">Reference proteome</keyword>
<dbReference type="Gene3D" id="3.30.70.100">
    <property type="match status" value="1"/>
</dbReference>
<sequence>MHKLVVLYPAPVDPAAFVDYYESQHLPLAAQLPGLLDWRHSTEIQPGPDGSAAPYFAIFEAEFADAAAFRAAMASEIGQAVAADVPRYATGGATVIDYPVLDHPDHPVLEGSAS</sequence>
<dbReference type="PANTHER" id="PTHR40260">
    <property type="entry name" value="BLR8190 PROTEIN"/>
    <property type="match status" value="1"/>
</dbReference>
<dbReference type="InterPro" id="IPR009799">
    <property type="entry name" value="EthD_dom"/>
</dbReference>
<dbReference type="PROSITE" id="PS51502">
    <property type="entry name" value="S_R_A_B_BARREL"/>
    <property type="match status" value="1"/>
</dbReference>
<feature type="domain" description="Stress-response A/B barrel" evidence="1">
    <location>
        <begin position="1"/>
        <end position="98"/>
    </location>
</feature>
<dbReference type="RefSeq" id="WP_244684480.1">
    <property type="nucleotide sequence ID" value="NZ_CP095043.1"/>
</dbReference>
<name>A0ABY4FT70_9MICO</name>
<dbReference type="SUPFAM" id="SSF54909">
    <property type="entry name" value="Dimeric alpha+beta barrel"/>
    <property type="match status" value="1"/>
</dbReference>
<reference evidence="2 3" key="1">
    <citation type="submission" date="2022-04" db="EMBL/GenBank/DDBJ databases">
        <title>Leucobacter sp. isolated from rhizosphere of onion.</title>
        <authorList>
            <person name="Won M."/>
            <person name="Lee C.-M."/>
            <person name="Woen H.-Y."/>
            <person name="Kwon S.-W."/>
        </authorList>
    </citation>
    <scope>NUCLEOTIDE SEQUENCE [LARGE SCALE GENOMIC DNA]</scope>
    <source>
        <strain evidence="2 3">H25R-14</strain>
    </source>
</reference>